<sequence>MALTVREPRPERGTVVGAQRWRIDGVALRTWTVQDPVVDEVPLADRRDFVLVHGLGASSATFERLAPHLARVGTVHLVDLPGFARVPRPSGGLEVADLARVVTGWAERAGVQGATFVGHSMGAQVVAEALAASPDLASHGVLVGPTVDERAPTAGRQMLRLARSGLAESAAVRAVLVRGTLECGPRWYVTELRRMLRHDVAARVRAVEAPLLMVRGEHDHVAPAAWVAGLAATAPRGRAATVPGAAHAAMYTHGREVADLVLAHVAG</sequence>
<gene>
    <name evidence="2" type="ORF">Cph01nite_00310</name>
</gene>
<dbReference type="SUPFAM" id="SSF53474">
    <property type="entry name" value="alpha/beta-Hydrolases"/>
    <property type="match status" value="1"/>
</dbReference>
<keyword evidence="3" id="KW-1185">Reference proteome</keyword>
<dbReference type="InterPro" id="IPR000073">
    <property type="entry name" value="AB_hydrolase_1"/>
</dbReference>
<dbReference type="Pfam" id="PF00561">
    <property type="entry name" value="Abhydrolase_1"/>
    <property type="match status" value="1"/>
</dbReference>
<dbReference type="RefSeq" id="WP_203670343.1">
    <property type="nucleotide sequence ID" value="NZ_BONP01000001.1"/>
</dbReference>
<evidence type="ECO:0000313" key="3">
    <source>
        <dbReference type="Proteomes" id="UP000614741"/>
    </source>
</evidence>
<proteinExistence type="predicted"/>
<evidence type="ECO:0000313" key="2">
    <source>
        <dbReference type="EMBL" id="GIG38269.1"/>
    </source>
</evidence>
<protein>
    <submittedName>
        <fullName evidence="2">Dihydrolipoamide acetyltransferase</fullName>
    </submittedName>
</protein>
<reference evidence="2 3" key="1">
    <citation type="submission" date="2021-01" db="EMBL/GenBank/DDBJ databases">
        <title>Whole genome shotgun sequence of Cellulomonas phragmiteti NBRC 110785.</title>
        <authorList>
            <person name="Komaki H."/>
            <person name="Tamura T."/>
        </authorList>
    </citation>
    <scope>NUCLEOTIDE SEQUENCE [LARGE SCALE GENOMIC DNA]</scope>
    <source>
        <strain evidence="2 3">NBRC 110785</strain>
    </source>
</reference>
<dbReference type="PANTHER" id="PTHR43798">
    <property type="entry name" value="MONOACYLGLYCEROL LIPASE"/>
    <property type="match status" value="1"/>
</dbReference>
<dbReference type="Proteomes" id="UP000614741">
    <property type="component" value="Unassembled WGS sequence"/>
</dbReference>
<evidence type="ECO:0000259" key="1">
    <source>
        <dbReference type="Pfam" id="PF00561"/>
    </source>
</evidence>
<dbReference type="EMBL" id="BONP01000001">
    <property type="protein sequence ID" value="GIG38269.1"/>
    <property type="molecule type" value="Genomic_DNA"/>
</dbReference>
<dbReference type="InterPro" id="IPR029058">
    <property type="entry name" value="AB_hydrolase_fold"/>
</dbReference>
<dbReference type="InterPro" id="IPR050266">
    <property type="entry name" value="AB_hydrolase_sf"/>
</dbReference>
<dbReference type="Gene3D" id="3.40.50.1820">
    <property type="entry name" value="alpha/beta hydrolase"/>
    <property type="match status" value="1"/>
</dbReference>
<accession>A0ABQ4DG04</accession>
<comment type="caution">
    <text evidence="2">The sequence shown here is derived from an EMBL/GenBank/DDBJ whole genome shotgun (WGS) entry which is preliminary data.</text>
</comment>
<feature type="domain" description="AB hydrolase-1" evidence="1">
    <location>
        <begin position="49"/>
        <end position="149"/>
    </location>
</feature>
<dbReference type="PANTHER" id="PTHR43798:SF33">
    <property type="entry name" value="HYDROLASE, PUTATIVE (AFU_ORTHOLOGUE AFUA_2G14860)-RELATED"/>
    <property type="match status" value="1"/>
</dbReference>
<organism evidence="2 3">
    <name type="scientific">Cellulomonas phragmiteti</name>
    <dbReference type="NCBI Taxonomy" id="478780"/>
    <lineage>
        <taxon>Bacteria</taxon>
        <taxon>Bacillati</taxon>
        <taxon>Actinomycetota</taxon>
        <taxon>Actinomycetes</taxon>
        <taxon>Micrococcales</taxon>
        <taxon>Cellulomonadaceae</taxon>
        <taxon>Cellulomonas</taxon>
    </lineage>
</organism>
<name>A0ABQ4DG04_9CELL</name>